<evidence type="ECO:0000256" key="19">
    <source>
        <dbReference type="PROSITE-ProRule" id="PRU10141"/>
    </source>
</evidence>
<keyword evidence="9" id="KW-0677">Repeat</keyword>
<keyword evidence="4" id="KW-0597">Phosphoprotein</keyword>
<dbReference type="SMART" id="SM00220">
    <property type="entry name" value="S_TKc"/>
    <property type="match status" value="1"/>
</dbReference>
<keyword evidence="23" id="KW-1185">Reference proteome</keyword>
<dbReference type="InterPro" id="IPR017441">
    <property type="entry name" value="Protein_kinase_ATP_BS"/>
</dbReference>
<keyword evidence="8" id="KW-0732">Signal</keyword>
<evidence type="ECO:0000256" key="12">
    <source>
        <dbReference type="ARBA" id="ARBA00022840"/>
    </source>
</evidence>
<evidence type="ECO:0000256" key="11">
    <source>
        <dbReference type="ARBA" id="ARBA00022777"/>
    </source>
</evidence>
<dbReference type="FunFam" id="2.60.120.430:FF:000004">
    <property type="entry name" value="Putative leucine-rich repeat receptor-like serine/threonine-protein kinase"/>
    <property type="match status" value="1"/>
</dbReference>
<keyword evidence="16" id="KW-0325">Glycoprotein</keyword>
<keyword evidence="5" id="KW-0433">Leucine-rich repeat</keyword>
<evidence type="ECO:0000256" key="13">
    <source>
        <dbReference type="ARBA" id="ARBA00022989"/>
    </source>
</evidence>
<dbReference type="FunFam" id="3.30.200.20:FF:000217">
    <property type="entry name" value="probable LRR receptor-like serine/threonine-protein kinase At1g53430"/>
    <property type="match status" value="1"/>
</dbReference>
<dbReference type="InterPro" id="IPR000719">
    <property type="entry name" value="Prot_kinase_dom"/>
</dbReference>
<dbReference type="Proteomes" id="UP000886885">
    <property type="component" value="Chromosome 11A"/>
</dbReference>
<keyword evidence="10 19" id="KW-0547">Nucleotide-binding</keyword>
<evidence type="ECO:0000256" key="1">
    <source>
        <dbReference type="ARBA" id="ARBA00004479"/>
    </source>
</evidence>
<name>A0A8X7YSZ4_POPTO</name>
<dbReference type="InterPro" id="IPR008271">
    <property type="entry name" value="Ser/Thr_kinase_AS"/>
</dbReference>
<evidence type="ECO:0000256" key="15">
    <source>
        <dbReference type="ARBA" id="ARBA00023170"/>
    </source>
</evidence>
<comment type="catalytic activity">
    <reaction evidence="18">
        <text>L-seryl-[protein] + ATP = O-phospho-L-seryl-[protein] + ADP + H(+)</text>
        <dbReference type="Rhea" id="RHEA:17989"/>
        <dbReference type="Rhea" id="RHEA-COMP:9863"/>
        <dbReference type="Rhea" id="RHEA-COMP:11604"/>
        <dbReference type="ChEBI" id="CHEBI:15378"/>
        <dbReference type="ChEBI" id="CHEBI:29999"/>
        <dbReference type="ChEBI" id="CHEBI:30616"/>
        <dbReference type="ChEBI" id="CHEBI:83421"/>
        <dbReference type="ChEBI" id="CHEBI:456216"/>
        <dbReference type="EC" id="2.7.11.1"/>
    </reaction>
</comment>
<comment type="subcellular location">
    <subcellularLocation>
        <location evidence="1">Membrane</location>
        <topology evidence="1">Single-pass type I membrane protein</topology>
    </subcellularLocation>
</comment>
<evidence type="ECO:0000256" key="9">
    <source>
        <dbReference type="ARBA" id="ARBA00022737"/>
    </source>
</evidence>
<dbReference type="PANTHER" id="PTHR48006:SF81">
    <property type="entry name" value="PROTEIN KINASE DOMAIN-CONTAINING PROTEIN"/>
    <property type="match status" value="1"/>
</dbReference>
<comment type="catalytic activity">
    <reaction evidence="17">
        <text>L-threonyl-[protein] + ATP = O-phospho-L-threonyl-[protein] + ADP + H(+)</text>
        <dbReference type="Rhea" id="RHEA:46608"/>
        <dbReference type="Rhea" id="RHEA-COMP:11060"/>
        <dbReference type="Rhea" id="RHEA-COMP:11605"/>
        <dbReference type="ChEBI" id="CHEBI:15378"/>
        <dbReference type="ChEBI" id="CHEBI:30013"/>
        <dbReference type="ChEBI" id="CHEBI:30616"/>
        <dbReference type="ChEBI" id="CHEBI:61977"/>
        <dbReference type="ChEBI" id="CHEBI:456216"/>
        <dbReference type="EC" id="2.7.11.1"/>
    </reaction>
</comment>
<dbReference type="PROSITE" id="PS50011">
    <property type="entry name" value="PROTEIN_KINASE_DOM"/>
    <property type="match status" value="1"/>
</dbReference>
<keyword evidence="14 20" id="KW-0472">Membrane</keyword>
<feature type="transmembrane region" description="Helical" evidence="20">
    <location>
        <begin position="634"/>
        <end position="659"/>
    </location>
</feature>
<dbReference type="FunFam" id="3.80.10.10:FF:000383">
    <property type="entry name" value="Leucine-rich repeat receptor protein kinase EMS1"/>
    <property type="match status" value="1"/>
</dbReference>
<gene>
    <name evidence="22" type="ORF">POTOM_039591</name>
</gene>
<keyword evidence="7 20" id="KW-0812">Transmembrane</keyword>
<dbReference type="Pfam" id="PF00560">
    <property type="entry name" value="LRR_1"/>
    <property type="match status" value="5"/>
</dbReference>
<evidence type="ECO:0000313" key="22">
    <source>
        <dbReference type="EMBL" id="KAG6756166.1"/>
    </source>
</evidence>
<evidence type="ECO:0000256" key="3">
    <source>
        <dbReference type="ARBA" id="ARBA00022527"/>
    </source>
</evidence>
<sequence>MKSTYSIFFPTPAPNMFTTLQPPHGLLQFCRVMVVVITLFSSATFSSAIPYQLHPDEVTALKQIGETLTLGGRQPFDVGDACNQSGTLHDMNLFKQDLEANSTVMCNCTLSNDGHCHITSLYLKTLSLPGKLPPEIANLAYLEILDLTRNYISGNIPEEWASMKHLTSLSLTSNRLSGNIPGYLGSFRSLTYLSLEANQFSGTIPSQLGDLVNLTDLILSSNQLEGTLPKTLAKLNLTNFRASDNNLRGRIPDFIGKYWSYLDRLELYASGLQGPIPPAILSLEKLRDLRITDMSGPEFNLTNIPPRVKHLFVNCPVLRNINLAGGIPKDVWTAGSLKTLDLTFNKLEGEIPPDAKTYDFMFFSGNKLTGSVPYSFINSGNKMYVSEMYHSDVSYNNFSRLPKCQDAQSGLLPCSGIPECPKSYRSFHVNCGGPDVKNRSILYEGDESIKGDAATIYSNKRSNWGFSNTGDFMDDADESPGYIHRSNYLTEPLFSTARRAAISLTYYGYCLENGTYTVQLHFAEIQFTDDELYKRVGKRFFDIYIQGKLEKQDFNIQKAANGSNKASIIFNATVTDTTLEIRLYWNGKGTTCIPERGNYGPLISAITARELIVQVRKPGEASFSEPGEASKTPIVVGVFTSALLLVFLVMGVICWKFYFRDKVMRERDLKGLDLKTGSFTLRQLRAATNNFDSADKIGEGGFGSVYKGKLSDGTLIAVKQLSPKSRQGSREFVNEIGMISGLQHPNLVKLYGCCIEGDQLLLVYEYMENNSLAKALFGSETSFLMLDWPTRYKICVGIARGLAFLHEESAIRIVHRDIKGTNVLLDKDLSAKISDFGLAKLNEEENTHISTRVAGTIGYMAPEYALWGNLTDKADVYSFGVVALEIVSGRSNSSYRTTNEFVCLLDWAHVLQKKENLMEIVDPKLQSEFNKEEAERMIKLALLCTNASPSLRPTMSEVVSMLEGQTSIQEMISDPSIYGDDLHSKHLKGHYQQVMDQSLNSTQDLFPRSEKSWTGNSSTSAHDLYPINPESISLNLSETSSLI</sequence>
<dbReference type="PROSITE" id="PS00108">
    <property type="entry name" value="PROTEIN_KINASE_ST"/>
    <property type="match status" value="1"/>
</dbReference>
<feature type="domain" description="Protein kinase" evidence="21">
    <location>
        <begin position="691"/>
        <end position="972"/>
    </location>
</feature>
<organism evidence="22 23">
    <name type="scientific">Populus tomentosa</name>
    <name type="common">Chinese white poplar</name>
    <dbReference type="NCBI Taxonomy" id="118781"/>
    <lineage>
        <taxon>Eukaryota</taxon>
        <taxon>Viridiplantae</taxon>
        <taxon>Streptophyta</taxon>
        <taxon>Embryophyta</taxon>
        <taxon>Tracheophyta</taxon>
        <taxon>Spermatophyta</taxon>
        <taxon>Magnoliopsida</taxon>
        <taxon>eudicotyledons</taxon>
        <taxon>Gunneridae</taxon>
        <taxon>Pentapetalae</taxon>
        <taxon>rosids</taxon>
        <taxon>fabids</taxon>
        <taxon>Malpighiales</taxon>
        <taxon>Salicaceae</taxon>
        <taxon>Saliceae</taxon>
        <taxon>Populus</taxon>
    </lineage>
</organism>
<dbReference type="InterPro" id="IPR001611">
    <property type="entry name" value="Leu-rich_rpt"/>
</dbReference>
<evidence type="ECO:0000313" key="23">
    <source>
        <dbReference type="Proteomes" id="UP000886885"/>
    </source>
</evidence>
<dbReference type="Pfam" id="PF11721">
    <property type="entry name" value="Malectin"/>
    <property type="match status" value="1"/>
</dbReference>
<dbReference type="EMBL" id="JAAWWB010000021">
    <property type="protein sequence ID" value="KAG6756166.1"/>
    <property type="molecule type" value="Genomic_DNA"/>
</dbReference>
<dbReference type="Pfam" id="PF07714">
    <property type="entry name" value="PK_Tyr_Ser-Thr"/>
    <property type="match status" value="1"/>
</dbReference>
<reference evidence="22" key="1">
    <citation type="journal article" date="2020" name="bioRxiv">
        <title>Hybrid origin of Populus tomentosa Carr. identified through genome sequencing and phylogenomic analysis.</title>
        <authorList>
            <person name="An X."/>
            <person name="Gao K."/>
            <person name="Chen Z."/>
            <person name="Li J."/>
            <person name="Yang X."/>
            <person name="Yang X."/>
            <person name="Zhou J."/>
            <person name="Guo T."/>
            <person name="Zhao T."/>
            <person name="Huang S."/>
            <person name="Miao D."/>
            <person name="Khan W.U."/>
            <person name="Rao P."/>
            <person name="Ye M."/>
            <person name="Lei B."/>
            <person name="Liao W."/>
            <person name="Wang J."/>
            <person name="Ji L."/>
            <person name="Li Y."/>
            <person name="Guo B."/>
            <person name="Mustafa N.S."/>
            <person name="Li S."/>
            <person name="Yun Q."/>
            <person name="Keller S.R."/>
            <person name="Mao J."/>
            <person name="Zhang R."/>
            <person name="Strauss S.H."/>
        </authorList>
    </citation>
    <scope>NUCLEOTIDE SEQUENCE</scope>
    <source>
        <strain evidence="22">GM15</strain>
        <tissue evidence="22">Leaf</tissue>
    </source>
</reference>
<dbReference type="InterPro" id="IPR051824">
    <property type="entry name" value="LRR_Rcpt-Like_S/T_Kinase"/>
</dbReference>
<evidence type="ECO:0000259" key="21">
    <source>
        <dbReference type="PROSITE" id="PS50011"/>
    </source>
</evidence>
<proteinExistence type="predicted"/>
<dbReference type="GO" id="GO:0004674">
    <property type="term" value="F:protein serine/threonine kinase activity"/>
    <property type="evidence" value="ECO:0007669"/>
    <property type="project" value="UniProtKB-KW"/>
</dbReference>
<dbReference type="GO" id="GO:0005524">
    <property type="term" value="F:ATP binding"/>
    <property type="evidence" value="ECO:0007669"/>
    <property type="project" value="UniProtKB-UniRule"/>
</dbReference>
<dbReference type="OrthoDB" id="1938112at2759"/>
<keyword evidence="6" id="KW-0808">Transferase</keyword>
<evidence type="ECO:0000256" key="2">
    <source>
        <dbReference type="ARBA" id="ARBA00012513"/>
    </source>
</evidence>
<dbReference type="PANTHER" id="PTHR48006">
    <property type="entry name" value="LEUCINE-RICH REPEAT-CONTAINING PROTEIN DDB_G0281931-RELATED"/>
    <property type="match status" value="1"/>
</dbReference>
<dbReference type="InterPro" id="IPR021720">
    <property type="entry name" value="Malectin_dom"/>
</dbReference>
<protein>
    <recommendedName>
        <fullName evidence="2">non-specific serine/threonine protein kinase</fullName>
        <ecNumber evidence="2">2.7.11.1</ecNumber>
    </recommendedName>
</protein>
<keyword evidence="3" id="KW-0723">Serine/threonine-protein kinase</keyword>
<feature type="binding site" evidence="19">
    <location>
        <position position="719"/>
    </location>
    <ligand>
        <name>ATP</name>
        <dbReference type="ChEBI" id="CHEBI:30616"/>
    </ligand>
</feature>
<evidence type="ECO:0000256" key="5">
    <source>
        <dbReference type="ARBA" id="ARBA00022614"/>
    </source>
</evidence>
<evidence type="ECO:0000256" key="16">
    <source>
        <dbReference type="ARBA" id="ARBA00023180"/>
    </source>
</evidence>
<dbReference type="PROSITE" id="PS00107">
    <property type="entry name" value="PROTEIN_KINASE_ATP"/>
    <property type="match status" value="1"/>
</dbReference>
<evidence type="ECO:0000256" key="10">
    <source>
        <dbReference type="ARBA" id="ARBA00022741"/>
    </source>
</evidence>
<dbReference type="EC" id="2.7.11.1" evidence="2"/>
<evidence type="ECO:0000256" key="20">
    <source>
        <dbReference type="SAM" id="Phobius"/>
    </source>
</evidence>
<accession>A0A8X7YSZ4</accession>
<comment type="caution">
    <text evidence="22">The sequence shown here is derived from an EMBL/GenBank/DDBJ whole genome shotgun (WGS) entry which is preliminary data.</text>
</comment>
<dbReference type="CDD" id="cd14066">
    <property type="entry name" value="STKc_IRAK"/>
    <property type="match status" value="1"/>
</dbReference>
<dbReference type="GO" id="GO:0016020">
    <property type="term" value="C:membrane"/>
    <property type="evidence" value="ECO:0007669"/>
    <property type="project" value="UniProtKB-SubCell"/>
</dbReference>
<dbReference type="InterPro" id="IPR001245">
    <property type="entry name" value="Ser-Thr/Tyr_kinase_cat_dom"/>
</dbReference>
<evidence type="ECO:0000256" key="18">
    <source>
        <dbReference type="ARBA" id="ARBA00048679"/>
    </source>
</evidence>
<keyword evidence="11" id="KW-0418">Kinase</keyword>
<evidence type="ECO:0000256" key="14">
    <source>
        <dbReference type="ARBA" id="ARBA00023136"/>
    </source>
</evidence>
<keyword evidence="13 20" id="KW-1133">Transmembrane helix</keyword>
<evidence type="ECO:0000256" key="6">
    <source>
        <dbReference type="ARBA" id="ARBA00022679"/>
    </source>
</evidence>
<dbReference type="AlphaFoldDB" id="A0A8X7YSZ4"/>
<keyword evidence="15" id="KW-0675">Receptor</keyword>
<evidence type="ECO:0000256" key="17">
    <source>
        <dbReference type="ARBA" id="ARBA00047899"/>
    </source>
</evidence>
<keyword evidence="12 19" id="KW-0067">ATP-binding</keyword>
<evidence type="ECO:0000256" key="4">
    <source>
        <dbReference type="ARBA" id="ARBA00022553"/>
    </source>
</evidence>
<evidence type="ECO:0000256" key="7">
    <source>
        <dbReference type="ARBA" id="ARBA00022692"/>
    </source>
</evidence>
<dbReference type="FunFam" id="1.10.510.10:FF:000044">
    <property type="entry name" value="Putative LRR receptor-like serine/threonine-protein kinase"/>
    <property type="match status" value="1"/>
</dbReference>
<evidence type="ECO:0000256" key="8">
    <source>
        <dbReference type="ARBA" id="ARBA00022729"/>
    </source>
</evidence>